<reference evidence="5" key="1">
    <citation type="journal article" date="2019" name="Int. J. Syst. Evol. Microbiol.">
        <title>The Global Catalogue of Microorganisms (GCM) 10K type strain sequencing project: providing services to taxonomists for standard genome sequencing and annotation.</title>
        <authorList>
            <consortium name="The Broad Institute Genomics Platform"/>
            <consortium name="The Broad Institute Genome Sequencing Center for Infectious Disease"/>
            <person name="Wu L."/>
            <person name="Ma J."/>
        </authorList>
    </citation>
    <scope>NUCLEOTIDE SEQUENCE [LARGE SCALE GENOMIC DNA]</scope>
    <source>
        <strain evidence="5">JCM 13249</strain>
    </source>
</reference>
<dbReference type="Proteomes" id="UP001500655">
    <property type="component" value="Unassembled WGS sequence"/>
</dbReference>
<dbReference type="Gene3D" id="3.60.40.10">
    <property type="entry name" value="PPM-type phosphatase domain"/>
    <property type="match status" value="1"/>
</dbReference>
<dbReference type="SUPFAM" id="SSF52172">
    <property type="entry name" value="CheY-like"/>
    <property type="match status" value="1"/>
</dbReference>
<dbReference type="Pfam" id="PF07228">
    <property type="entry name" value="SpoIIE"/>
    <property type="match status" value="1"/>
</dbReference>
<evidence type="ECO:0000256" key="2">
    <source>
        <dbReference type="PROSITE-ProRule" id="PRU00169"/>
    </source>
</evidence>
<evidence type="ECO:0000313" key="5">
    <source>
        <dbReference type="Proteomes" id="UP001500655"/>
    </source>
</evidence>
<dbReference type="SMART" id="SM00331">
    <property type="entry name" value="PP2C_SIG"/>
    <property type="match status" value="1"/>
</dbReference>
<dbReference type="InterPro" id="IPR001932">
    <property type="entry name" value="PPM-type_phosphatase-like_dom"/>
</dbReference>
<dbReference type="SMART" id="SM00448">
    <property type="entry name" value="REC"/>
    <property type="match status" value="1"/>
</dbReference>
<dbReference type="PROSITE" id="PS50110">
    <property type="entry name" value="RESPONSE_REGULATORY"/>
    <property type="match status" value="1"/>
</dbReference>
<keyword evidence="2" id="KW-0597">Phosphoprotein</keyword>
<evidence type="ECO:0000259" key="3">
    <source>
        <dbReference type="PROSITE" id="PS50110"/>
    </source>
</evidence>
<feature type="domain" description="Response regulatory" evidence="3">
    <location>
        <begin position="32"/>
        <end position="146"/>
    </location>
</feature>
<evidence type="ECO:0000313" key="4">
    <source>
        <dbReference type="EMBL" id="GAA1759859.1"/>
    </source>
</evidence>
<accession>A0ABP4WPV7</accession>
<comment type="caution">
    <text evidence="4">The sequence shown here is derived from an EMBL/GenBank/DDBJ whole genome shotgun (WGS) entry which is preliminary data.</text>
</comment>
<dbReference type="InterPro" id="IPR001789">
    <property type="entry name" value="Sig_transdc_resp-reg_receiver"/>
</dbReference>
<keyword evidence="5" id="KW-1185">Reference proteome</keyword>
<gene>
    <name evidence="4" type="ORF">GCM10009681_33860</name>
</gene>
<name>A0ABP4WPV7_9ACTN</name>
<dbReference type="PANTHER" id="PTHR43156:SF2">
    <property type="entry name" value="STAGE II SPORULATION PROTEIN E"/>
    <property type="match status" value="1"/>
</dbReference>
<dbReference type="Gene3D" id="3.40.50.2300">
    <property type="match status" value="1"/>
</dbReference>
<dbReference type="InterPro" id="IPR036457">
    <property type="entry name" value="PPM-type-like_dom_sf"/>
</dbReference>
<keyword evidence="1" id="KW-0378">Hydrolase</keyword>
<sequence>MATQMNGHAPVPVPARSAIGDDRTAVRSHRLRVLLVEDDEQDAMIVQDELAIANAPIDVVQAFTIAEARGMLDGVDCVLLDLGLPDAQGLGALEQLLSVADRTAVCVLTGLGDEALGMEAVARGAEDYLIKGQVDGAGLSRALHYAVSRKRLDENAMRLREIEMRQQESARLERGLLPQPVKKTDAIGVHMFYRPGRHSATLGGDFYDVVQTGPDRIDLLVGDVAGHDIDEAALGVMLRVGWRALTLAGVPEEAVLAAVEQVLVTERAAEEIFATVATVTVDLAQSRVAVRLAGHPPPLLLSHGRCAPLPAAFGTVLGVVPGAIRPTAHVDLDSEDWSLLMYTDGLIEGRYGDGTERLGVERLCTLLSTPEGRAVPLPDLPAWLVGRAEEFNGGPLVDDVAMLLLTSRDGGR</sequence>
<dbReference type="Pfam" id="PF00072">
    <property type="entry name" value="Response_reg"/>
    <property type="match status" value="1"/>
</dbReference>
<organism evidence="4 5">
    <name type="scientific">Luedemannella helvata</name>
    <dbReference type="NCBI Taxonomy" id="349315"/>
    <lineage>
        <taxon>Bacteria</taxon>
        <taxon>Bacillati</taxon>
        <taxon>Actinomycetota</taxon>
        <taxon>Actinomycetes</taxon>
        <taxon>Micromonosporales</taxon>
        <taxon>Micromonosporaceae</taxon>
        <taxon>Luedemannella</taxon>
    </lineage>
</organism>
<proteinExistence type="predicted"/>
<dbReference type="InterPro" id="IPR011006">
    <property type="entry name" value="CheY-like_superfamily"/>
</dbReference>
<dbReference type="RefSeq" id="WP_344082636.1">
    <property type="nucleotide sequence ID" value="NZ_BAAALS010000015.1"/>
</dbReference>
<evidence type="ECO:0000256" key="1">
    <source>
        <dbReference type="ARBA" id="ARBA00022801"/>
    </source>
</evidence>
<dbReference type="InterPro" id="IPR052016">
    <property type="entry name" value="Bact_Sigma-Reg"/>
</dbReference>
<feature type="modified residue" description="4-aspartylphosphate" evidence="2">
    <location>
        <position position="81"/>
    </location>
</feature>
<dbReference type="CDD" id="cd00156">
    <property type="entry name" value="REC"/>
    <property type="match status" value="1"/>
</dbReference>
<dbReference type="EMBL" id="BAAALS010000015">
    <property type="protein sequence ID" value="GAA1759859.1"/>
    <property type="molecule type" value="Genomic_DNA"/>
</dbReference>
<protein>
    <submittedName>
        <fullName evidence="4">SpoIIE family protein phosphatase</fullName>
    </submittedName>
</protein>
<dbReference type="PANTHER" id="PTHR43156">
    <property type="entry name" value="STAGE II SPORULATION PROTEIN E-RELATED"/>
    <property type="match status" value="1"/>
</dbReference>